<dbReference type="EMBL" id="RAUE01000001">
    <property type="protein sequence ID" value="MBA0309474.1"/>
    <property type="molecule type" value="Genomic_DNA"/>
</dbReference>
<feature type="transmembrane region" description="Helical" evidence="1">
    <location>
        <begin position="21"/>
        <end position="40"/>
    </location>
</feature>
<evidence type="ECO:0008006" key="4">
    <source>
        <dbReference type="Google" id="ProtNLM"/>
    </source>
</evidence>
<protein>
    <recommendedName>
        <fullName evidence="4">Transmembrane protein</fullName>
    </recommendedName>
</protein>
<keyword evidence="1" id="KW-0812">Transmembrane</keyword>
<dbReference type="OrthoDB" id="6052320at2"/>
<comment type="caution">
    <text evidence="2">The sequence shown here is derived from an EMBL/GenBank/DDBJ whole genome shotgun (WGS) entry which is preliminary data.</text>
</comment>
<feature type="transmembrane region" description="Helical" evidence="1">
    <location>
        <begin position="190"/>
        <end position="209"/>
    </location>
</feature>
<accession>A0A2J0SSA2</accession>
<name>A0A2J0SSA2_STEMA</name>
<evidence type="ECO:0000313" key="3">
    <source>
        <dbReference type="Proteomes" id="UP000822271"/>
    </source>
</evidence>
<keyword evidence="1" id="KW-1133">Transmembrane helix</keyword>
<sequence length="223" mass="24014">MDEPMASAATRFCRICGPGPILLVLQVVALLAVALAAGFFHTRVGLLLEPVDEACGGPDAAARMQVAEQLMARSTALAPWQPLQWVPMAGVVLALLGAMSISIYRLGRLSERLRWANWGLMALHAVILALATRVLHLYDMAWTSVATLSPAACLVELGEQGRLPLAQAQQVVFEILTRAHAPLLRNPDDLALVLAALLLMAMAAGFTLWRAIVRERKAEPSIP</sequence>
<evidence type="ECO:0000313" key="2">
    <source>
        <dbReference type="EMBL" id="MBA0309474.1"/>
    </source>
</evidence>
<feature type="transmembrane region" description="Helical" evidence="1">
    <location>
        <begin position="118"/>
        <end position="138"/>
    </location>
</feature>
<proteinExistence type="predicted"/>
<dbReference type="Proteomes" id="UP000822271">
    <property type="component" value="Unassembled WGS sequence"/>
</dbReference>
<dbReference type="AlphaFoldDB" id="A0A2J0SSA2"/>
<feature type="transmembrane region" description="Helical" evidence="1">
    <location>
        <begin position="85"/>
        <end position="106"/>
    </location>
</feature>
<organism evidence="2 3">
    <name type="scientific">Stenotrophomonas maltophilia</name>
    <name type="common">Pseudomonas maltophilia</name>
    <name type="synonym">Xanthomonas maltophilia</name>
    <dbReference type="NCBI Taxonomy" id="40324"/>
    <lineage>
        <taxon>Bacteria</taxon>
        <taxon>Pseudomonadati</taxon>
        <taxon>Pseudomonadota</taxon>
        <taxon>Gammaproteobacteria</taxon>
        <taxon>Lysobacterales</taxon>
        <taxon>Lysobacteraceae</taxon>
        <taxon>Stenotrophomonas</taxon>
        <taxon>Stenotrophomonas maltophilia group</taxon>
    </lineage>
</organism>
<reference evidence="2" key="2">
    <citation type="journal article" date="2020" name="Front. Microbiol.">
        <title>Genetic Variants of the DSF Quorum Sensing System in Stenotrophomonas maltophilia Influence Virulence and Resistance Phenotypes Among Genotypically Diverse Clinical Isolates.</title>
        <authorList>
            <person name="Yero D."/>
            <person name="Huedo P."/>
            <person name="Conchillo-Sole O."/>
            <person name="Martinez-Servat S."/>
            <person name="Mamat U."/>
            <person name="Coves X."/>
            <person name="Llanas F."/>
            <person name="Roca I."/>
            <person name="Vila J."/>
            <person name="Schaible U.E."/>
            <person name="Daura X."/>
            <person name="Gibert I."/>
        </authorList>
    </citation>
    <scope>NUCLEOTIDE SEQUENCE</scope>
    <source>
        <strain evidence="2">OG156</strain>
    </source>
</reference>
<reference evidence="2" key="1">
    <citation type="submission" date="2018-09" db="EMBL/GenBank/DDBJ databases">
        <authorList>
            <person name="Groschel M."/>
            <person name="Kohl T."/>
            <person name="Conchillo-Sole O."/>
            <person name="Mamat U."/>
            <person name="Yero D."/>
            <person name="Niemann S."/>
            <person name="Daura X."/>
            <person name="Gibert I."/>
        </authorList>
    </citation>
    <scope>NUCLEOTIDE SEQUENCE</scope>
    <source>
        <strain evidence="2">OG156</strain>
    </source>
</reference>
<keyword evidence="1" id="KW-0472">Membrane</keyword>
<evidence type="ECO:0000256" key="1">
    <source>
        <dbReference type="SAM" id="Phobius"/>
    </source>
</evidence>
<gene>
    <name evidence="2" type="ORF">D7Y33_00305</name>
</gene>